<dbReference type="InterPro" id="IPR025574">
    <property type="entry name" value="Nucleoporin_FG_rpt"/>
</dbReference>
<dbReference type="InterPro" id="IPR035979">
    <property type="entry name" value="RBD_domain_sf"/>
</dbReference>
<comment type="subcellular location">
    <subcellularLocation>
        <location evidence="1">Nucleus membrane</location>
        <topology evidence="1">Peripheral membrane protein</topology>
        <orientation evidence="1">Cytoplasmic side</orientation>
    </subcellularLocation>
    <subcellularLocation>
        <location evidence="3">Nucleus membrane</location>
        <topology evidence="3">Peripheral membrane protein</topology>
        <orientation evidence="3">Nucleoplasmic side</orientation>
    </subcellularLocation>
    <subcellularLocation>
        <location evidence="2">Nucleus</location>
        <location evidence="2">Nuclear pore complex</location>
    </subcellularLocation>
</comment>
<dbReference type="GO" id="GO:0008139">
    <property type="term" value="F:nuclear localization sequence binding"/>
    <property type="evidence" value="ECO:0007669"/>
    <property type="project" value="TreeGrafter"/>
</dbReference>
<feature type="compositionally biased region" description="Polar residues" evidence="9">
    <location>
        <begin position="1"/>
        <end position="18"/>
    </location>
</feature>
<evidence type="ECO:0000313" key="12">
    <source>
        <dbReference type="Proteomes" id="UP000183365"/>
    </source>
</evidence>
<keyword evidence="12" id="KW-1185">Reference proteome</keyword>
<reference evidence="12" key="1">
    <citation type="submission" date="2016-11" db="EMBL/GenBank/DDBJ databases">
        <authorList>
            <person name="Guldener U."/>
        </authorList>
    </citation>
    <scope>NUCLEOTIDE SEQUENCE [LARGE SCALE GENOMIC DNA]</scope>
</reference>
<gene>
    <name evidence="11" type="ORF">HGUI_02460</name>
</gene>
<keyword evidence="5" id="KW-0653">Protein transport</keyword>
<dbReference type="Proteomes" id="UP000183365">
    <property type="component" value="Unassembled WGS sequence"/>
</dbReference>
<evidence type="ECO:0000256" key="8">
    <source>
        <dbReference type="PROSITE-ProRule" id="PRU00804"/>
    </source>
</evidence>
<dbReference type="InterPro" id="IPR007846">
    <property type="entry name" value="RRM_NUP35_dom"/>
</dbReference>
<accession>A0A1L0B384</accession>
<feature type="region of interest" description="Disordered" evidence="9">
    <location>
        <begin position="1"/>
        <end position="135"/>
    </location>
</feature>
<feature type="domain" description="RRM Nup35-type" evidence="10">
    <location>
        <begin position="371"/>
        <end position="464"/>
    </location>
</feature>
<dbReference type="CDD" id="cd12721">
    <property type="entry name" value="RRM_Nup53p_fungi"/>
    <property type="match status" value="1"/>
</dbReference>
<comment type="similarity">
    <text evidence="4">Belongs to the nucleoporin GLFG family.</text>
</comment>
<organism evidence="11 12">
    <name type="scientific">Hanseniaspora guilliermondii</name>
    <dbReference type="NCBI Taxonomy" id="56406"/>
    <lineage>
        <taxon>Eukaryota</taxon>
        <taxon>Fungi</taxon>
        <taxon>Dikarya</taxon>
        <taxon>Ascomycota</taxon>
        <taxon>Saccharomycotina</taxon>
        <taxon>Saccharomycetes</taxon>
        <taxon>Saccharomycodales</taxon>
        <taxon>Saccharomycodaceae</taxon>
        <taxon>Hanseniaspora</taxon>
    </lineage>
</organism>
<dbReference type="InterPro" id="IPR037665">
    <property type="entry name" value="Nucleoporin_S59-like"/>
</dbReference>
<name>A0A1L0B384_9ASCO</name>
<dbReference type="OrthoDB" id="1733656at2759"/>
<dbReference type="GO" id="GO:0006606">
    <property type="term" value="P:protein import into nucleus"/>
    <property type="evidence" value="ECO:0007669"/>
    <property type="project" value="TreeGrafter"/>
</dbReference>
<dbReference type="InterPro" id="IPR012677">
    <property type="entry name" value="Nucleotide-bd_a/b_plait_sf"/>
</dbReference>
<dbReference type="VEuPathDB" id="FungiDB:HGUI_02460"/>
<evidence type="ECO:0000256" key="7">
    <source>
        <dbReference type="ARBA" id="ARBA00023132"/>
    </source>
</evidence>
<evidence type="ECO:0000256" key="5">
    <source>
        <dbReference type="ARBA" id="ARBA00022927"/>
    </source>
</evidence>
<proteinExistence type="inferred from homology"/>
<feature type="region of interest" description="Disordered" evidence="9">
    <location>
        <begin position="157"/>
        <end position="190"/>
    </location>
</feature>
<dbReference type="GO" id="GO:0051028">
    <property type="term" value="P:mRNA transport"/>
    <property type="evidence" value="ECO:0007669"/>
    <property type="project" value="UniProtKB-UniRule"/>
</dbReference>
<dbReference type="AlphaFoldDB" id="A0A1L0B384"/>
<keyword evidence="8" id="KW-0509">mRNA transport</keyword>
<feature type="compositionally biased region" description="Low complexity" evidence="9">
    <location>
        <begin position="19"/>
        <end position="135"/>
    </location>
</feature>
<keyword evidence="8" id="KW-0539">Nucleus</keyword>
<keyword evidence="8" id="KW-0813">Transport</keyword>
<dbReference type="EMBL" id="FQNF01000044">
    <property type="protein sequence ID" value="SGZ40260.1"/>
    <property type="molecule type" value="Genomic_DNA"/>
</dbReference>
<evidence type="ECO:0000256" key="6">
    <source>
        <dbReference type="ARBA" id="ARBA00023010"/>
    </source>
</evidence>
<dbReference type="PANTHER" id="PTHR23198:SF6">
    <property type="entry name" value="NUCLEAR PORE COMPLEX PROTEIN NUP98-NUP96"/>
    <property type="match status" value="1"/>
</dbReference>
<evidence type="ECO:0000259" key="10">
    <source>
        <dbReference type="PROSITE" id="PS51472"/>
    </source>
</evidence>
<protein>
    <recommendedName>
        <fullName evidence="10">RRM Nup35-type domain-containing protein</fullName>
    </recommendedName>
</protein>
<dbReference type="SUPFAM" id="SSF54928">
    <property type="entry name" value="RNA-binding domain, RBD"/>
    <property type="match status" value="1"/>
</dbReference>
<evidence type="ECO:0000256" key="3">
    <source>
        <dbReference type="ARBA" id="ARBA00004620"/>
    </source>
</evidence>
<dbReference type="PANTHER" id="PTHR23198">
    <property type="entry name" value="NUCLEOPORIN"/>
    <property type="match status" value="1"/>
</dbReference>
<feature type="compositionally biased region" description="Low complexity" evidence="9">
    <location>
        <begin position="157"/>
        <end position="181"/>
    </location>
</feature>
<dbReference type="GO" id="GO:0006405">
    <property type="term" value="P:RNA export from nucleus"/>
    <property type="evidence" value="ECO:0007669"/>
    <property type="project" value="TreeGrafter"/>
</dbReference>
<dbReference type="Pfam" id="PF05172">
    <property type="entry name" value="RRM_Nup35"/>
    <property type="match status" value="1"/>
</dbReference>
<dbReference type="GO" id="GO:0044614">
    <property type="term" value="C:nuclear pore cytoplasmic filaments"/>
    <property type="evidence" value="ECO:0007669"/>
    <property type="project" value="TreeGrafter"/>
</dbReference>
<evidence type="ECO:0000256" key="9">
    <source>
        <dbReference type="SAM" id="MobiDB-lite"/>
    </source>
</evidence>
<keyword evidence="6" id="KW-0811">Translocation</keyword>
<dbReference type="GO" id="GO:0003723">
    <property type="term" value="F:RNA binding"/>
    <property type="evidence" value="ECO:0007669"/>
    <property type="project" value="TreeGrafter"/>
</dbReference>
<sequence length="537" mass="58713">MFSSSLSGTKPATGSLFGQSAQPQQQVSQFGTTVTNNNTNNTGGSFGNTNTTSGGLFGNTNNNSSTTTGGLFGNSNSNTNTNTNTGGLFGNTNNNTNTTSGGLFGNTNNNTGSTLGNGLFGNKPSTTTGGLFGNNNTSGNTGGLFNNSLNNTTSTNTGGIFGNSLNNNNVLSSNQQSQQQNTMQPQVLPQKRQRKIVFDQPRLLPSWTKLSDDCNQPTREVIKRLTNLDDEDDKNKSNVDESDSDIEFEEDIFGNVGFGKVKKNGSKMLRNKGNLSVVDIDNDSPSLKQANILGSNQTDIPPMKSLYDIEKELEIDSKIQQRRSNHTFMDQEVTQKVDQSSKDFTSLNIFDRSDNKTPANTNKLDESTNNETELYSCIIFGYPENIATQVISHFNKFGEILEDFPFLNKSNKKHNKVTIQTGDSWCKITYDNKVSYTRALKENGTQYCGYVIGCVPFKKTQAEGTVENVYNEGSNNIEPQKEHQSGLLKGDIFQKGGVTSMIEKHLKNEKKLNESGNKITVKLNEMLFGFGNGEKDF</sequence>
<dbReference type="GO" id="GO:0017056">
    <property type="term" value="F:structural constituent of nuclear pore"/>
    <property type="evidence" value="ECO:0007669"/>
    <property type="project" value="TreeGrafter"/>
</dbReference>
<evidence type="ECO:0000256" key="4">
    <source>
        <dbReference type="ARBA" id="ARBA00008926"/>
    </source>
</evidence>
<dbReference type="GO" id="GO:0044613">
    <property type="term" value="C:nuclear pore central transport channel"/>
    <property type="evidence" value="ECO:0007669"/>
    <property type="project" value="UniProtKB-ARBA"/>
</dbReference>
<dbReference type="GO" id="GO:0031965">
    <property type="term" value="C:nuclear membrane"/>
    <property type="evidence" value="ECO:0007669"/>
    <property type="project" value="UniProtKB-SubCell"/>
</dbReference>
<keyword evidence="7 8" id="KW-0906">Nuclear pore complex</keyword>
<evidence type="ECO:0000256" key="1">
    <source>
        <dbReference type="ARBA" id="ARBA00004335"/>
    </source>
</evidence>
<dbReference type="GO" id="GO:0034398">
    <property type="term" value="P:telomere tethering at nuclear periphery"/>
    <property type="evidence" value="ECO:0007669"/>
    <property type="project" value="TreeGrafter"/>
</dbReference>
<dbReference type="Gene3D" id="3.30.70.330">
    <property type="match status" value="1"/>
</dbReference>
<dbReference type="Pfam" id="PF13634">
    <property type="entry name" value="Nucleoporin_FG"/>
    <property type="match status" value="1"/>
</dbReference>
<evidence type="ECO:0000313" key="11">
    <source>
        <dbReference type="EMBL" id="SGZ40260.1"/>
    </source>
</evidence>
<dbReference type="PROSITE" id="PS51472">
    <property type="entry name" value="RRM_NUP35"/>
    <property type="match status" value="1"/>
</dbReference>
<evidence type="ECO:0000256" key="2">
    <source>
        <dbReference type="ARBA" id="ARBA00004567"/>
    </source>
</evidence>
<dbReference type="GO" id="GO:0000973">
    <property type="term" value="P:post-transcriptional tethering of RNA polymerase II gene DNA at nuclear periphery"/>
    <property type="evidence" value="ECO:0007669"/>
    <property type="project" value="TreeGrafter"/>
</dbReference>